<dbReference type="OrthoDB" id="7285394at2"/>
<dbReference type="InterPro" id="IPR024399">
    <property type="entry name" value="DUF2628"/>
</dbReference>
<reference evidence="3 4" key="1">
    <citation type="submission" date="2018-09" db="EMBL/GenBank/DDBJ databases">
        <title>Marinorhizobium profundi gen. nov., sp. nov., isolated from a deep-sea sediment sample from the New Britain Trench and proposal of Marinorhizobiaceae fam. nov. in the order Rhizobiales of the class Alphaproteobacteria.</title>
        <authorList>
            <person name="Cao J."/>
        </authorList>
    </citation>
    <scope>NUCLEOTIDE SEQUENCE [LARGE SCALE GENOMIC DNA]</scope>
    <source>
        <strain evidence="3 4">WS11</strain>
    </source>
</reference>
<feature type="transmembrane region" description="Helical" evidence="2">
    <location>
        <begin position="44"/>
        <end position="61"/>
    </location>
</feature>
<proteinExistence type="predicted"/>
<feature type="transmembrane region" description="Helical" evidence="2">
    <location>
        <begin position="67"/>
        <end position="83"/>
    </location>
</feature>
<feature type="region of interest" description="Disordered" evidence="1">
    <location>
        <begin position="125"/>
        <end position="150"/>
    </location>
</feature>
<feature type="transmembrane region" description="Helical" evidence="2">
    <location>
        <begin position="20"/>
        <end position="39"/>
    </location>
</feature>
<organism evidence="3 4">
    <name type="scientific">Georhizobium profundi</name>
    <dbReference type="NCBI Taxonomy" id="2341112"/>
    <lineage>
        <taxon>Bacteria</taxon>
        <taxon>Pseudomonadati</taxon>
        <taxon>Pseudomonadota</taxon>
        <taxon>Alphaproteobacteria</taxon>
        <taxon>Hyphomicrobiales</taxon>
        <taxon>Rhizobiaceae</taxon>
        <taxon>Georhizobium</taxon>
    </lineage>
</organism>
<accession>A0A3Q8XLB1</accession>
<keyword evidence="2" id="KW-0812">Transmembrane</keyword>
<protein>
    <submittedName>
        <fullName evidence="3">DUF2628 domain-containing protein</fullName>
    </submittedName>
</protein>
<evidence type="ECO:0000313" key="4">
    <source>
        <dbReference type="Proteomes" id="UP000268192"/>
    </source>
</evidence>
<dbReference type="RefSeq" id="WP_126007352.1">
    <property type="nucleotide sequence ID" value="NZ_CP032509.1"/>
</dbReference>
<name>A0A3Q8XLB1_9HYPH</name>
<dbReference type="EMBL" id="CP032509">
    <property type="protein sequence ID" value="AZN70304.1"/>
    <property type="molecule type" value="Genomic_DNA"/>
</dbReference>
<gene>
    <name evidence="3" type="ORF">D5400_02535</name>
</gene>
<keyword evidence="2" id="KW-0472">Membrane</keyword>
<evidence type="ECO:0000256" key="1">
    <source>
        <dbReference type="SAM" id="MobiDB-lite"/>
    </source>
</evidence>
<keyword evidence="2" id="KW-1133">Transmembrane helix</keyword>
<evidence type="ECO:0000313" key="3">
    <source>
        <dbReference type="EMBL" id="AZN70304.1"/>
    </source>
</evidence>
<keyword evidence="4" id="KW-1185">Reference proteome</keyword>
<evidence type="ECO:0000256" key="2">
    <source>
        <dbReference type="SAM" id="Phobius"/>
    </source>
</evidence>
<feature type="compositionally biased region" description="Basic and acidic residues" evidence="1">
    <location>
        <begin position="127"/>
        <end position="138"/>
    </location>
</feature>
<sequence>MKTFVVMTPPGGDPDGIETRFIRDGFAPLAFIFPVFWFLWHRMWLWAGVFFLVTAVTNWLMATGDTFATGFALSVATSLYAGLEGNRLRASKLEARGWTMDALVDATSLDEAEEVFFARPAATGSVDKTEPDVREKRPVGTKPGFQRPEESFGMFEWNGVR</sequence>
<dbReference type="Proteomes" id="UP000268192">
    <property type="component" value="Chromosome"/>
</dbReference>
<dbReference type="AlphaFoldDB" id="A0A3Q8XLB1"/>
<dbReference type="KEGG" id="abaw:D5400_02535"/>
<dbReference type="Pfam" id="PF10947">
    <property type="entry name" value="DUF2628"/>
    <property type="match status" value="1"/>
</dbReference>